<dbReference type="InterPro" id="IPR013196">
    <property type="entry name" value="HTH_11"/>
</dbReference>
<keyword evidence="4 6" id="KW-0238">DNA-binding</keyword>
<keyword evidence="6" id="KW-0805">Transcription regulation</keyword>
<dbReference type="InterPro" id="IPR003142">
    <property type="entry name" value="BPL_C"/>
</dbReference>
<proteinExistence type="inferred from homology"/>
<keyword evidence="6" id="KW-0678">Repressor</keyword>
<evidence type="ECO:0000256" key="4">
    <source>
        <dbReference type="ARBA" id="ARBA00023125"/>
    </source>
</evidence>
<evidence type="ECO:0000256" key="6">
    <source>
        <dbReference type="HAMAP-Rule" id="MF_00978"/>
    </source>
</evidence>
<name>A0A4U1MHL9_9BACL</name>
<evidence type="ECO:0000313" key="9">
    <source>
        <dbReference type="Proteomes" id="UP000310541"/>
    </source>
</evidence>
<keyword evidence="1 6" id="KW-0436">Ligase</keyword>
<feature type="domain" description="BPL/LPL catalytic" evidence="7">
    <location>
        <begin position="70"/>
        <end position="261"/>
    </location>
</feature>
<sequence length="325" mass="35859">MADSIRQQLLQMLEDHAENYVSGQMISETLNVSRTAIWKHVSELRKNGYEVEAVQKKGYRIVSRPDMLSKEEIGLKLTTEFLGKAIFTYPSVESTQFIAHDLAHRGAADGTIVVADEQTAGKGRLGRSWHSPSGSGIWTSLILRPKLPPQQAPQFTLIAAVSVVHAIRKQTGVEAEIKWPNDILINGKKVVGILTELQAEADQIKSIIIGMGINVNAGAEDFPDDLHTATSLKIESGHDVNRSALLAAILNELETLYEEYLTNGFRMIKLLWESYAVSLGRRIKARTLNGVIEGLAKGITEEGVLLLEDESGKLHYIYSADIEIC</sequence>
<keyword evidence="2 6" id="KW-0547">Nucleotide-binding</keyword>
<keyword evidence="5 6" id="KW-0092">Biotin</keyword>
<dbReference type="GO" id="GO:0016740">
    <property type="term" value="F:transferase activity"/>
    <property type="evidence" value="ECO:0007669"/>
    <property type="project" value="UniProtKB-ARBA"/>
</dbReference>
<evidence type="ECO:0000256" key="3">
    <source>
        <dbReference type="ARBA" id="ARBA00022840"/>
    </source>
</evidence>
<dbReference type="GO" id="GO:0006355">
    <property type="term" value="P:regulation of DNA-templated transcription"/>
    <property type="evidence" value="ECO:0007669"/>
    <property type="project" value="UniProtKB-UniRule"/>
</dbReference>
<dbReference type="PANTHER" id="PTHR12835:SF5">
    <property type="entry name" value="BIOTIN--PROTEIN LIGASE"/>
    <property type="match status" value="1"/>
</dbReference>
<dbReference type="InterPro" id="IPR004143">
    <property type="entry name" value="BPL_LPL_catalytic"/>
</dbReference>
<dbReference type="OrthoDB" id="9807064at2"/>
<dbReference type="GO" id="GO:0009249">
    <property type="term" value="P:protein lipoylation"/>
    <property type="evidence" value="ECO:0007669"/>
    <property type="project" value="UniProtKB-ARBA"/>
</dbReference>
<dbReference type="Proteomes" id="UP000310541">
    <property type="component" value="Unassembled WGS sequence"/>
</dbReference>
<dbReference type="SUPFAM" id="SSF46785">
    <property type="entry name" value="Winged helix' DNA-binding domain"/>
    <property type="match status" value="1"/>
</dbReference>
<evidence type="ECO:0000256" key="5">
    <source>
        <dbReference type="ARBA" id="ARBA00023267"/>
    </source>
</evidence>
<dbReference type="Pfam" id="PF08279">
    <property type="entry name" value="HTH_11"/>
    <property type="match status" value="1"/>
</dbReference>
<comment type="catalytic activity">
    <reaction evidence="6">
        <text>biotin + L-lysyl-[protein] + ATP = N(6)-biotinyl-L-lysyl-[protein] + AMP + diphosphate + H(+)</text>
        <dbReference type="Rhea" id="RHEA:11756"/>
        <dbReference type="Rhea" id="RHEA-COMP:9752"/>
        <dbReference type="Rhea" id="RHEA-COMP:10505"/>
        <dbReference type="ChEBI" id="CHEBI:15378"/>
        <dbReference type="ChEBI" id="CHEBI:29969"/>
        <dbReference type="ChEBI" id="CHEBI:30616"/>
        <dbReference type="ChEBI" id="CHEBI:33019"/>
        <dbReference type="ChEBI" id="CHEBI:57586"/>
        <dbReference type="ChEBI" id="CHEBI:83144"/>
        <dbReference type="ChEBI" id="CHEBI:456215"/>
        <dbReference type="EC" id="6.3.4.15"/>
    </reaction>
</comment>
<dbReference type="PANTHER" id="PTHR12835">
    <property type="entry name" value="BIOTIN PROTEIN LIGASE"/>
    <property type="match status" value="1"/>
</dbReference>
<evidence type="ECO:0000259" key="7">
    <source>
        <dbReference type="PROSITE" id="PS51733"/>
    </source>
</evidence>
<dbReference type="SUPFAM" id="SSF50037">
    <property type="entry name" value="C-terminal domain of transcriptional repressors"/>
    <property type="match status" value="1"/>
</dbReference>
<dbReference type="Gene3D" id="3.30.930.10">
    <property type="entry name" value="Bira Bifunctional Protein, Domain 2"/>
    <property type="match status" value="1"/>
</dbReference>
<dbReference type="GO" id="GO:0005737">
    <property type="term" value="C:cytoplasm"/>
    <property type="evidence" value="ECO:0007669"/>
    <property type="project" value="TreeGrafter"/>
</dbReference>
<evidence type="ECO:0000256" key="2">
    <source>
        <dbReference type="ARBA" id="ARBA00022741"/>
    </source>
</evidence>
<keyword evidence="6" id="KW-0804">Transcription</keyword>
<dbReference type="InterPro" id="IPR004408">
    <property type="entry name" value="Biotin_CoA_COase_ligase"/>
</dbReference>
<dbReference type="PROSITE" id="PS51733">
    <property type="entry name" value="BPL_LPL_CATALYTIC"/>
    <property type="match status" value="1"/>
</dbReference>
<dbReference type="Gene3D" id="1.10.10.10">
    <property type="entry name" value="Winged helix-like DNA-binding domain superfamily/Winged helix DNA-binding domain"/>
    <property type="match status" value="1"/>
</dbReference>
<dbReference type="InterPro" id="IPR045864">
    <property type="entry name" value="aa-tRNA-synth_II/BPL/LPL"/>
</dbReference>
<dbReference type="RefSeq" id="WP_136947245.1">
    <property type="nucleotide sequence ID" value="NZ_SWFM01000003.1"/>
</dbReference>
<comment type="similarity">
    <text evidence="6">Belongs to the biotin--protein ligase family.</text>
</comment>
<keyword evidence="3 6" id="KW-0067">ATP-binding</keyword>
<dbReference type="SUPFAM" id="SSF55681">
    <property type="entry name" value="Class II aaRS and biotin synthetases"/>
    <property type="match status" value="1"/>
</dbReference>
<dbReference type="CDD" id="cd16442">
    <property type="entry name" value="BPL"/>
    <property type="match status" value="1"/>
</dbReference>
<dbReference type="GO" id="GO:0004077">
    <property type="term" value="F:biotin--[biotin carboxyl-carrier protein] ligase activity"/>
    <property type="evidence" value="ECO:0007669"/>
    <property type="project" value="UniProtKB-UniRule"/>
</dbReference>
<dbReference type="Gene3D" id="2.30.30.100">
    <property type="match status" value="1"/>
</dbReference>
<comment type="caution">
    <text evidence="6">Lacks conserved residue(s) required for the propagation of feature annotation.</text>
</comment>
<dbReference type="Pfam" id="PF02237">
    <property type="entry name" value="BPL_C"/>
    <property type="match status" value="1"/>
</dbReference>
<gene>
    <name evidence="6" type="primary">birA</name>
    <name evidence="8" type="ORF">FBF83_11130</name>
</gene>
<protein>
    <recommendedName>
        <fullName evidence="6">Bifunctional ligase/repressor BirA</fullName>
    </recommendedName>
    <alternativeName>
        <fullName evidence="6">Biotin--[acetyl-CoA-carboxylase] ligase</fullName>
        <ecNumber evidence="6">6.3.4.15</ecNumber>
    </alternativeName>
    <alternativeName>
        <fullName evidence="6">Biotin--protein ligase</fullName>
    </alternativeName>
    <alternativeName>
        <fullName evidence="6">Biotin-[acetyl-CoA carboxylase] synthetase</fullName>
    </alternativeName>
</protein>
<dbReference type="EMBL" id="SWFM01000003">
    <property type="protein sequence ID" value="TKD69820.1"/>
    <property type="molecule type" value="Genomic_DNA"/>
</dbReference>
<dbReference type="Pfam" id="PF03099">
    <property type="entry name" value="BPL_LplA_LipB"/>
    <property type="match status" value="1"/>
</dbReference>
<dbReference type="CDD" id="cd00090">
    <property type="entry name" value="HTH_ARSR"/>
    <property type="match status" value="1"/>
</dbReference>
<dbReference type="EC" id="6.3.4.15" evidence="6"/>
<evidence type="ECO:0000313" key="8">
    <source>
        <dbReference type="EMBL" id="TKD69820.1"/>
    </source>
</evidence>
<feature type="binding site" evidence="6">
    <location>
        <position position="118"/>
    </location>
    <ligand>
        <name>biotin</name>
        <dbReference type="ChEBI" id="CHEBI:57586"/>
    </ligand>
</feature>
<dbReference type="InterPro" id="IPR008988">
    <property type="entry name" value="Transcriptional_repressor_C"/>
</dbReference>
<accession>A0A4U1MHL9</accession>
<dbReference type="NCBIfam" id="TIGR00121">
    <property type="entry name" value="birA_ligase"/>
    <property type="match status" value="1"/>
</dbReference>
<comment type="function">
    <text evidence="6">Acts both as a biotin--[acetyl-CoA-carboxylase] ligase and a repressor.</text>
</comment>
<feature type="DNA-binding region" description="H-T-H motif" evidence="6">
    <location>
        <begin position="23"/>
        <end position="42"/>
    </location>
</feature>
<dbReference type="InterPro" id="IPR036390">
    <property type="entry name" value="WH_DNA-bd_sf"/>
</dbReference>
<organism evidence="8 9">
    <name type="scientific">Guptibacillus hwajinpoensis</name>
    <dbReference type="NCBI Taxonomy" id="208199"/>
    <lineage>
        <taxon>Bacteria</taxon>
        <taxon>Bacillati</taxon>
        <taxon>Bacillota</taxon>
        <taxon>Bacilli</taxon>
        <taxon>Bacillales</taxon>
        <taxon>Guptibacillaceae</taxon>
        <taxon>Guptibacillus</taxon>
    </lineage>
</organism>
<comment type="caution">
    <text evidence="8">The sequence shown here is derived from an EMBL/GenBank/DDBJ whole genome shotgun (WGS) entry which is preliminary data.</text>
</comment>
<dbReference type="InterPro" id="IPR036388">
    <property type="entry name" value="WH-like_DNA-bd_sf"/>
</dbReference>
<dbReference type="AlphaFoldDB" id="A0A4U1MHL9"/>
<dbReference type="GO" id="GO:0003677">
    <property type="term" value="F:DNA binding"/>
    <property type="evidence" value="ECO:0007669"/>
    <property type="project" value="UniProtKB-UniRule"/>
</dbReference>
<dbReference type="GO" id="GO:0005524">
    <property type="term" value="F:ATP binding"/>
    <property type="evidence" value="ECO:0007669"/>
    <property type="project" value="UniProtKB-UniRule"/>
</dbReference>
<dbReference type="InterPro" id="IPR030855">
    <property type="entry name" value="Bifunct_BirA"/>
</dbReference>
<reference evidence="8 9" key="1">
    <citation type="submission" date="2019-04" db="EMBL/GenBank/DDBJ databases">
        <title>Genome sequence of Bacillus hwajinpoensis strain Y2.</title>
        <authorList>
            <person name="Fair J.L."/>
            <person name="Maclea K.S."/>
        </authorList>
    </citation>
    <scope>NUCLEOTIDE SEQUENCE [LARGE SCALE GENOMIC DNA]</scope>
    <source>
        <strain evidence="8 9">Y2</strain>
    </source>
</reference>
<evidence type="ECO:0000256" key="1">
    <source>
        <dbReference type="ARBA" id="ARBA00022598"/>
    </source>
</evidence>
<dbReference type="HAMAP" id="MF_00978">
    <property type="entry name" value="Bifunct_BirA"/>
    <property type="match status" value="1"/>
</dbReference>
<dbReference type="InterPro" id="IPR011991">
    <property type="entry name" value="ArsR-like_HTH"/>
</dbReference>
<feature type="binding site" evidence="6">
    <location>
        <position position="189"/>
    </location>
    <ligand>
        <name>biotin</name>
        <dbReference type="ChEBI" id="CHEBI:57586"/>
    </ligand>
</feature>